<comment type="caution">
    <text evidence="9">The sequence shown here is derived from an EMBL/GenBank/DDBJ whole genome shotgun (WGS) entry which is preliminary data.</text>
</comment>
<dbReference type="InterPro" id="IPR000515">
    <property type="entry name" value="MetI-like"/>
</dbReference>
<keyword evidence="5 7" id="KW-1133">Transmembrane helix</keyword>
<protein>
    <submittedName>
        <fullName evidence="9">ABC transporter permease</fullName>
    </submittedName>
</protein>
<evidence type="ECO:0000256" key="4">
    <source>
        <dbReference type="ARBA" id="ARBA00022692"/>
    </source>
</evidence>
<evidence type="ECO:0000313" key="9">
    <source>
        <dbReference type="EMBL" id="OEF99166.1"/>
    </source>
</evidence>
<evidence type="ECO:0000256" key="5">
    <source>
        <dbReference type="ARBA" id="ARBA00022989"/>
    </source>
</evidence>
<feature type="transmembrane region" description="Helical" evidence="7">
    <location>
        <begin position="276"/>
        <end position="302"/>
    </location>
</feature>
<feature type="transmembrane region" description="Helical" evidence="7">
    <location>
        <begin position="170"/>
        <end position="190"/>
    </location>
</feature>
<dbReference type="InterPro" id="IPR035906">
    <property type="entry name" value="MetI-like_sf"/>
</dbReference>
<dbReference type="SUPFAM" id="SSF160964">
    <property type="entry name" value="MalF N-terminal region-like"/>
    <property type="match status" value="1"/>
</dbReference>
<evidence type="ECO:0000256" key="3">
    <source>
        <dbReference type="ARBA" id="ARBA00022475"/>
    </source>
</evidence>
<accession>A0A1D2YU11</accession>
<evidence type="ECO:0000313" key="10">
    <source>
        <dbReference type="Proteomes" id="UP000243739"/>
    </source>
</evidence>
<feature type="transmembrane region" description="Helical" evidence="7">
    <location>
        <begin position="27"/>
        <end position="53"/>
    </location>
</feature>
<feature type="transmembrane region" description="Helical" evidence="7">
    <location>
        <begin position="89"/>
        <end position="108"/>
    </location>
</feature>
<evidence type="ECO:0000256" key="6">
    <source>
        <dbReference type="ARBA" id="ARBA00023136"/>
    </source>
</evidence>
<feature type="transmembrane region" description="Helical" evidence="7">
    <location>
        <begin position="120"/>
        <end position="139"/>
    </location>
</feature>
<dbReference type="Proteomes" id="UP000243739">
    <property type="component" value="Unassembled WGS sequence"/>
</dbReference>
<dbReference type="CDD" id="cd06261">
    <property type="entry name" value="TM_PBP2"/>
    <property type="match status" value="1"/>
</dbReference>
<organism evidence="9 10">
    <name type="scientific">Vulcanibacillus modesticaldus</name>
    <dbReference type="NCBI Taxonomy" id="337097"/>
    <lineage>
        <taxon>Bacteria</taxon>
        <taxon>Bacillati</taxon>
        <taxon>Bacillota</taxon>
        <taxon>Bacilli</taxon>
        <taxon>Bacillales</taxon>
        <taxon>Bacillaceae</taxon>
        <taxon>Vulcanibacillus</taxon>
    </lineage>
</organism>
<dbReference type="EMBL" id="MIJF01000031">
    <property type="protein sequence ID" value="OEF99166.1"/>
    <property type="molecule type" value="Genomic_DNA"/>
</dbReference>
<dbReference type="PROSITE" id="PS50928">
    <property type="entry name" value="ABC_TM1"/>
    <property type="match status" value="1"/>
</dbReference>
<evidence type="ECO:0000256" key="2">
    <source>
        <dbReference type="ARBA" id="ARBA00022448"/>
    </source>
</evidence>
<dbReference type="GO" id="GO:0005886">
    <property type="term" value="C:plasma membrane"/>
    <property type="evidence" value="ECO:0007669"/>
    <property type="project" value="UniProtKB-SubCell"/>
</dbReference>
<dbReference type="OrthoDB" id="9788108at2"/>
<sequence>MGKHRIKRWITVNKQQLRKIYKKYEGYLFIMPWILGILIFFLWPVGYAVYISFTKWPILGSPKWVGLDNYITIFNDEQFYNSLSVTFKFALFAIPLGILTSFTIAFILNSNIRGLSFYRTIYYLPAVVSGVAVALLWRWVLDPEFGLINSLLAMIGIQGPGWLSDPDWVIPSYILVSIWGAGGGMITYLVGLKDVPKNLYESAEIDGAGFFAKLFKITIPMMTPILFYNLIMGIIGSFRKFTDAYILGGAGNQGKFYLVYLYENAFKYFKMGYATALAWILFIIILILTLLVFKTSSFWVYYESGEE</sequence>
<evidence type="ECO:0000256" key="7">
    <source>
        <dbReference type="RuleBase" id="RU363032"/>
    </source>
</evidence>
<proteinExistence type="inferred from homology"/>
<keyword evidence="3" id="KW-1003">Cell membrane</keyword>
<dbReference type="InterPro" id="IPR051393">
    <property type="entry name" value="ABC_transporter_permease"/>
</dbReference>
<keyword evidence="6 7" id="KW-0472">Membrane</keyword>
<dbReference type="PANTHER" id="PTHR30193:SF1">
    <property type="entry name" value="ABC TRANSPORTER PERMEASE PROTEIN YESP-RELATED"/>
    <property type="match status" value="1"/>
</dbReference>
<evidence type="ECO:0000259" key="8">
    <source>
        <dbReference type="PROSITE" id="PS50928"/>
    </source>
</evidence>
<feature type="domain" description="ABC transmembrane type-1" evidence="8">
    <location>
        <begin position="79"/>
        <end position="292"/>
    </location>
</feature>
<keyword evidence="2 7" id="KW-0813">Transport</keyword>
<dbReference type="SUPFAM" id="SSF161098">
    <property type="entry name" value="MetI-like"/>
    <property type="match status" value="1"/>
</dbReference>
<dbReference type="PANTHER" id="PTHR30193">
    <property type="entry name" value="ABC TRANSPORTER PERMEASE PROTEIN"/>
    <property type="match status" value="1"/>
</dbReference>
<comment type="similarity">
    <text evidence="7">Belongs to the binding-protein-dependent transport system permease family.</text>
</comment>
<keyword evidence="4 7" id="KW-0812">Transmembrane</keyword>
<dbReference type="AlphaFoldDB" id="A0A1D2YU11"/>
<evidence type="ECO:0000256" key="1">
    <source>
        <dbReference type="ARBA" id="ARBA00004651"/>
    </source>
</evidence>
<gene>
    <name evidence="9" type="ORF">BHF71_09795</name>
</gene>
<comment type="subcellular location">
    <subcellularLocation>
        <location evidence="1 7">Cell membrane</location>
        <topology evidence="1 7">Multi-pass membrane protein</topology>
    </subcellularLocation>
</comment>
<name>A0A1D2YU11_9BACI</name>
<dbReference type="STRING" id="337097.BHF71_09795"/>
<dbReference type="Pfam" id="PF00528">
    <property type="entry name" value="BPD_transp_1"/>
    <property type="match status" value="1"/>
</dbReference>
<reference evidence="9 10" key="1">
    <citation type="submission" date="2016-09" db="EMBL/GenBank/DDBJ databases">
        <title>Draft genome sequence for the type strain of Vulcanibacillus modesticaldus BR, a strictly anaerobic, moderately thermophilic, and nitrate-reducing bacterium from deep sea-hydrothermal vents of the Mid-Atlantic Ridge.</title>
        <authorList>
            <person name="Abin C.A."/>
            <person name="Hollibaugh J.T."/>
        </authorList>
    </citation>
    <scope>NUCLEOTIDE SEQUENCE [LARGE SCALE GENOMIC DNA]</scope>
    <source>
        <strain evidence="9 10">BR</strain>
    </source>
</reference>
<dbReference type="Gene3D" id="1.10.3720.10">
    <property type="entry name" value="MetI-like"/>
    <property type="match status" value="1"/>
</dbReference>
<feature type="transmembrane region" description="Helical" evidence="7">
    <location>
        <begin position="210"/>
        <end position="231"/>
    </location>
</feature>
<keyword evidence="10" id="KW-1185">Reference proteome</keyword>
<dbReference type="GO" id="GO:0055085">
    <property type="term" value="P:transmembrane transport"/>
    <property type="evidence" value="ECO:0007669"/>
    <property type="project" value="InterPro"/>
</dbReference>